<evidence type="ECO:0000259" key="3">
    <source>
        <dbReference type="PROSITE" id="PS50157"/>
    </source>
</evidence>
<dbReference type="PROSITE" id="PS00028">
    <property type="entry name" value="ZINC_FINGER_C2H2_1"/>
    <property type="match status" value="1"/>
</dbReference>
<evidence type="ECO:0000313" key="5">
    <source>
        <dbReference type="Proteomes" id="UP000001307"/>
    </source>
</evidence>
<dbReference type="Gene3D" id="3.30.160.60">
    <property type="entry name" value="Classic Zinc Finger"/>
    <property type="match status" value="1"/>
</dbReference>
<evidence type="ECO:0000313" key="4">
    <source>
        <dbReference type="EMBL" id="CBY24717.1"/>
    </source>
</evidence>
<evidence type="ECO:0000256" key="1">
    <source>
        <dbReference type="PROSITE-ProRule" id="PRU00042"/>
    </source>
</evidence>
<feature type="compositionally biased region" description="Basic and acidic residues" evidence="2">
    <location>
        <begin position="247"/>
        <end position="259"/>
    </location>
</feature>
<reference evidence="4" key="1">
    <citation type="journal article" date="2010" name="Science">
        <title>Plasticity of animal genome architecture unmasked by rapid evolution of a pelagic tunicate.</title>
        <authorList>
            <person name="Denoeud F."/>
            <person name="Henriet S."/>
            <person name="Mungpakdee S."/>
            <person name="Aury J.M."/>
            <person name="Da Silva C."/>
            <person name="Brinkmann H."/>
            <person name="Mikhaleva J."/>
            <person name="Olsen L.C."/>
            <person name="Jubin C."/>
            <person name="Canestro C."/>
            <person name="Bouquet J.M."/>
            <person name="Danks G."/>
            <person name="Poulain J."/>
            <person name="Campsteijn C."/>
            <person name="Adamski M."/>
            <person name="Cross I."/>
            <person name="Yadetie F."/>
            <person name="Muffato M."/>
            <person name="Louis A."/>
            <person name="Butcher S."/>
            <person name="Tsagkogeorga G."/>
            <person name="Konrad A."/>
            <person name="Singh S."/>
            <person name="Jensen M.F."/>
            <person name="Cong E.H."/>
            <person name="Eikeseth-Otteraa H."/>
            <person name="Noel B."/>
            <person name="Anthouard V."/>
            <person name="Porcel B.M."/>
            <person name="Kachouri-Lafond R."/>
            <person name="Nishino A."/>
            <person name="Ugolini M."/>
            <person name="Chourrout P."/>
            <person name="Nishida H."/>
            <person name="Aasland R."/>
            <person name="Huzurbazar S."/>
            <person name="Westhof E."/>
            <person name="Delsuc F."/>
            <person name="Lehrach H."/>
            <person name="Reinhardt R."/>
            <person name="Weissenbach J."/>
            <person name="Roy S.W."/>
            <person name="Artiguenave F."/>
            <person name="Postlethwait J.H."/>
            <person name="Manak J.R."/>
            <person name="Thompson E.M."/>
            <person name="Jaillon O."/>
            <person name="Du Pasquier L."/>
            <person name="Boudinot P."/>
            <person name="Liberles D.A."/>
            <person name="Volff J.N."/>
            <person name="Philippe H."/>
            <person name="Lenhard B."/>
            <person name="Roest Crollius H."/>
            <person name="Wincker P."/>
            <person name="Chourrout D."/>
        </authorList>
    </citation>
    <scope>NUCLEOTIDE SEQUENCE [LARGE SCALE GENOMIC DNA]</scope>
</reference>
<feature type="compositionally biased region" description="Basic and acidic residues" evidence="2">
    <location>
        <begin position="1"/>
        <end position="12"/>
    </location>
</feature>
<feature type="region of interest" description="Disordered" evidence="2">
    <location>
        <begin position="186"/>
        <end position="208"/>
    </location>
</feature>
<feature type="domain" description="C2H2-type" evidence="3">
    <location>
        <begin position="453"/>
        <end position="486"/>
    </location>
</feature>
<dbReference type="InParanoid" id="E4XJT1"/>
<feature type="compositionally biased region" description="Polar residues" evidence="2">
    <location>
        <begin position="510"/>
        <end position="524"/>
    </location>
</feature>
<keyword evidence="1" id="KW-0862">Zinc</keyword>
<feature type="region of interest" description="Disordered" evidence="2">
    <location>
        <begin position="499"/>
        <end position="524"/>
    </location>
</feature>
<sequence>MLSKEGAREQRMNSRRPPFTKWATPRPSGHFYGLSNKRRYPFSFNTRARTSFSTEKGRKIEIKEDLQKRITLHDRNQEQAADSSPFAGHKEDRSSLSSNILNSSLRLPVACPRSDVVLTGDETLFDTIGPAPVQKQNFSSTLFHKYSNCNFKMESPRKREVFAEKDQLTIEAENLEMLRKRIAEDVAENERRDEPSSKSRRKSAKPTKIFVEEEDEEEIIEEIFIDTDPLTPSCDDFATTPRIVKPKSGEENGEKESMEFSDRLDIHKIKHYDNCNENDGEIIPLSNIDLERLHKGTQNHLLHRKKEIHVKLKNSPESPILSPLSLLQRSMPQTTNVVATVNVKTVSNNNAPVLQQKLSQPQVIPQNLDEIREKAVAIKSCMELTSNEIEQLILGGLVVKVSNRKKPDQSLKYSCKFCIWYSRETNGQVKLRSFGPQEEIKRHHMLHLRYERFQCQYCPYKVVRSDHLHRHMKNKHPEVNHPGPQSTRSKRAQLEYGDTASPLLDFPPTMVNTHNRPSSLPQIPNMQNDFLNLIQNATNGAPNPAQLIQSFLHFQRLAQNIPQTAQVEEEPETAEITVESDNEEESTISGSS</sequence>
<keyword evidence="5" id="KW-1185">Reference proteome</keyword>
<proteinExistence type="predicted"/>
<keyword evidence="1" id="KW-0479">Metal-binding</keyword>
<feature type="region of interest" description="Disordered" evidence="2">
    <location>
        <begin position="1"/>
        <end position="30"/>
    </location>
</feature>
<dbReference type="InterPro" id="IPR013087">
    <property type="entry name" value="Znf_C2H2_type"/>
</dbReference>
<dbReference type="PROSITE" id="PS50157">
    <property type="entry name" value="ZINC_FINGER_C2H2_2"/>
    <property type="match status" value="1"/>
</dbReference>
<gene>
    <name evidence="4" type="ORF">GSOID_T00012886001</name>
</gene>
<name>E4XJT1_OIKDI</name>
<dbReference type="AlphaFoldDB" id="E4XJT1"/>
<feature type="compositionally biased region" description="Basic and acidic residues" evidence="2">
    <location>
        <begin position="186"/>
        <end position="197"/>
    </location>
</feature>
<dbReference type="Proteomes" id="UP000001307">
    <property type="component" value="Unassembled WGS sequence"/>
</dbReference>
<dbReference type="EMBL" id="FN653062">
    <property type="protein sequence ID" value="CBY24717.1"/>
    <property type="molecule type" value="Genomic_DNA"/>
</dbReference>
<feature type="region of interest" description="Disordered" evidence="2">
    <location>
        <begin position="563"/>
        <end position="592"/>
    </location>
</feature>
<keyword evidence="1" id="KW-0863">Zinc-finger</keyword>
<feature type="region of interest" description="Disordered" evidence="2">
    <location>
        <begin position="71"/>
        <end position="95"/>
    </location>
</feature>
<organism evidence="4">
    <name type="scientific">Oikopleura dioica</name>
    <name type="common">Tunicate</name>
    <dbReference type="NCBI Taxonomy" id="34765"/>
    <lineage>
        <taxon>Eukaryota</taxon>
        <taxon>Metazoa</taxon>
        <taxon>Chordata</taxon>
        <taxon>Tunicata</taxon>
        <taxon>Appendicularia</taxon>
        <taxon>Copelata</taxon>
        <taxon>Oikopleuridae</taxon>
        <taxon>Oikopleura</taxon>
    </lineage>
</organism>
<evidence type="ECO:0000256" key="2">
    <source>
        <dbReference type="SAM" id="MobiDB-lite"/>
    </source>
</evidence>
<accession>E4XJT1</accession>
<feature type="region of interest" description="Disordered" evidence="2">
    <location>
        <begin position="236"/>
        <end position="259"/>
    </location>
</feature>
<dbReference type="OrthoDB" id="654211at2759"/>
<protein>
    <recommendedName>
        <fullName evidence="3">C2H2-type domain-containing protein</fullName>
    </recommendedName>
</protein>
<feature type="compositionally biased region" description="Acidic residues" evidence="2">
    <location>
        <begin position="567"/>
        <end position="586"/>
    </location>
</feature>
<dbReference type="GO" id="GO:0008270">
    <property type="term" value="F:zinc ion binding"/>
    <property type="evidence" value="ECO:0007669"/>
    <property type="project" value="UniProtKB-KW"/>
</dbReference>